<dbReference type="InterPro" id="IPR013815">
    <property type="entry name" value="ATP_grasp_subdomain_1"/>
</dbReference>
<name>A0A6F9E362_9BACL</name>
<comment type="catalytic activity">
    <reaction evidence="14 17">
        <text>hydrogencarbonate + NH4(+) + 2 ATP = carbamoyl phosphate + 2 ADP + phosphate + 2 H(+)</text>
        <dbReference type="Rhea" id="RHEA:18029"/>
        <dbReference type="ChEBI" id="CHEBI:15378"/>
        <dbReference type="ChEBI" id="CHEBI:17544"/>
        <dbReference type="ChEBI" id="CHEBI:28938"/>
        <dbReference type="ChEBI" id="CHEBI:30616"/>
        <dbReference type="ChEBI" id="CHEBI:43474"/>
        <dbReference type="ChEBI" id="CHEBI:58228"/>
        <dbReference type="ChEBI" id="CHEBI:456216"/>
        <dbReference type="EC" id="6.3.4.16"/>
    </reaction>
</comment>
<feature type="binding site" evidence="17">
    <location>
        <position position="316"/>
    </location>
    <ligand>
        <name>ATP</name>
        <dbReference type="ChEBI" id="CHEBI:30616"/>
        <label>1</label>
    </ligand>
</feature>
<feature type="binding site" evidence="17">
    <location>
        <position position="316"/>
    </location>
    <ligand>
        <name>Mg(2+)</name>
        <dbReference type="ChEBI" id="CHEBI:18420"/>
        <label>1</label>
    </ligand>
</feature>
<dbReference type="AlphaFoldDB" id="A0A6F9E362"/>
<evidence type="ECO:0000256" key="9">
    <source>
        <dbReference type="ARBA" id="ARBA00022741"/>
    </source>
</evidence>
<feature type="binding site" evidence="17">
    <location>
        <position position="302"/>
    </location>
    <ligand>
        <name>Mg(2+)</name>
        <dbReference type="ChEBI" id="CHEBI:18420"/>
        <label>1</label>
    </ligand>
</feature>
<dbReference type="PANTHER" id="PTHR11405">
    <property type="entry name" value="CARBAMOYLTRANSFERASE FAMILY MEMBER"/>
    <property type="match status" value="1"/>
</dbReference>
<dbReference type="PROSITE" id="PS51855">
    <property type="entry name" value="MGS"/>
    <property type="match status" value="1"/>
</dbReference>
<dbReference type="InterPro" id="IPR036914">
    <property type="entry name" value="MGS-like_dom_sf"/>
</dbReference>
<dbReference type="SUPFAM" id="SSF56059">
    <property type="entry name" value="Glutathione synthetase ATP-binding domain-like"/>
    <property type="match status" value="2"/>
</dbReference>
<keyword evidence="9 17" id="KW-0547">Nucleotide-binding</keyword>
<feature type="binding site" evidence="17">
    <location>
        <position position="302"/>
    </location>
    <ligand>
        <name>ATP</name>
        <dbReference type="ChEBI" id="CHEBI:30616"/>
        <label>1</label>
    </ligand>
</feature>
<feature type="binding site" evidence="17">
    <location>
        <position position="768"/>
    </location>
    <ligand>
        <name>ATP</name>
        <dbReference type="ChEBI" id="CHEBI:30616"/>
        <label>2</label>
    </ligand>
</feature>
<dbReference type="EMBL" id="LR792683">
    <property type="protein sequence ID" value="CAB3390693.1"/>
    <property type="molecule type" value="Genomic_DNA"/>
</dbReference>
<comment type="function">
    <text evidence="16">Small subunit of the glutamine-dependent carbamoyl phosphate synthetase (CPSase). CPSase catalyzes the formation of carbamoyl phosphate from the ammonia moiety of glutamine, carbonate, and phosphate donated by ATP, constituting the first step of the biosynthetic pathway leading to pyrimidine nucleotides. The large subunit (synthetase) binds the substrates ammonia (free or transferred from glutamine from the small subunit), hydrogencarbonate and ATP and carries out an ATP-coupled ligase reaction, activating hydrogencarbonate by forming carboxy phosphate which reacts with ammonia to form carbamoyl phosphate.</text>
</comment>
<dbReference type="PROSITE" id="PS00866">
    <property type="entry name" value="CPSASE_1"/>
    <property type="match status" value="1"/>
</dbReference>
<feature type="binding site" evidence="17">
    <location>
        <position position="798"/>
    </location>
    <ligand>
        <name>ATP</name>
        <dbReference type="ChEBI" id="CHEBI:30616"/>
        <label>2</label>
    </ligand>
</feature>
<dbReference type="PANTHER" id="PTHR11405:SF53">
    <property type="entry name" value="CARBAMOYL-PHOSPHATE SYNTHASE [AMMONIA], MITOCHONDRIAL"/>
    <property type="match status" value="1"/>
</dbReference>
<feature type="binding site" evidence="17">
    <location>
        <position position="228"/>
    </location>
    <ligand>
        <name>ATP</name>
        <dbReference type="ChEBI" id="CHEBI:30616"/>
        <label>1</label>
    </ligand>
</feature>
<dbReference type="Pfam" id="PF02786">
    <property type="entry name" value="CPSase_L_D2"/>
    <property type="match status" value="2"/>
</dbReference>
<dbReference type="NCBIfam" id="NF003671">
    <property type="entry name" value="PRK05294.1"/>
    <property type="match status" value="1"/>
</dbReference>
<proteinExistence type="inferred from homology"/>
<dbReference type="Pfam" id="PF02142">
    <property type="entry name" value="MGS"/>
    <property type="match status" value="1"/>
</dbReference>
<dbReference type="NCBIfam" id="TIGR01369">
    <property type="entry name" value="CPSaseII_lrg"/>
    <property type="match status" value="1"/>
</dbReference>
<keyword evidence="13" id="KW-0464">Manganese</keyword>
<feature type="binding site" evidence="17">
    <location>
        <position position="852"/>
    </location>
    <ligand>
        <name>Mn(2+)</name>
        <dbReference type="ChEBI" id="CHEBI:29035"/>
        <label>3</label>
    </ligand>
</feature>
<feature type="binding site" evidence="17">
    <location>
        <position position="852"/>
    </location>
    <ligand>
        <name>Mg(2+)</name>
        <dbReference type="ChEBI" id="CHEBI:18420"/>
        <label>3</label>
    </ligand>
</feature>
<dbReference type="HAMAP" id="MF_01210_A">
    <property type="entry name" value="CPSase_L_chain_A"/>
    <property type="match status" value="1"/>
</dbReference>
<dbReference type="GO" id="GO:0004088">
    <property type="term" value="F:carbamoyl-phosphate synthase (glutamine-hydrolyzing) activity"/>
    <property type="evidence" value="ECO:0007669"/>
    <property type="project" value="UniProtKB-UniRule"/>
</dbReference>
<feature type="binding site" evidence="17">
    <location>
        <position position="727"/>
    </location>
    <ligand>
        <name>ATP</name>
        <dbReference type="ChEBI" id="CHEBI:30616"/>
        <label>2</label>
    </ligand>
</feature>
<dbReference type="InterPro" id="IPR016185">
    <property type="entry name" value="PreATP-grasp_dom_sf"/>
</dbReference>
<dbReference type="InterPro" id="IPR005483">
    <property type="entry name" value="CPSase_dom"/>
</dbReference>
<dbReference type="Gene3D" id="3.40.50.1380">
    <property type="entry name" value="Methylglyoxal synthase-like domain"/>
    <property type="match status" value="1"/>
</dbReference>
<dbReference type="UniPathway" id="UPA00070">
    <property type="reaction ID" value="UER00115"/>
</dbReference>
<comment type="pathway">
    <text evidence="2 17">Amino-acid biosynthesis; L-arginine biosynthesis; carbamoyl phosphate from bicarbonate: step 1/1.</text>
</comment>
<feature type="binding site" evidence="17">
    <location>
        <position position="799"/>
    </location>
    <ligand>
        <name>ATP</name>
        <dbReference type="ChEBI" id="CHEBI:30616"/>
        <label>2</label>
    </ligand>
</feature>
<feature type="binding site" evidence="17">
    <location>
        <position position="852"/>
    </location>
    <ligand>
        <name>Mn(2+)</name>
        <dbReference type="ChEBI" id="CHEBI:29035"/>
        <label>4</label>
    </ligand>
</feature>
<protein>
    <recommendedName>
        <fullName evidence="17">Carbamoyl phosphate synthase large chain</fullName>
        <ecNumber evidence="17">6.3.4.16</ecNumber>
        <ecNumber evidence="17">6.3.5.5</ecNumber>
    </recommendedName>
    <alternativeName>
        <fullName evidence="17">Carbamoyl phosphate synthetase ammonia chain</fullName>
    </alternativeName>
</protein>
<feature type="binding site" evidence="17">
    <location>
        <position position="193"/>
    </location>
    <ligand>
        <name>ATP</name>
        <dbReference type="ChEBI" id="CHEBI:30616"/>
        <label>1</label>
    </ligand>
</feature>
<feature type="binding site" evidence="17">
    <location>
        <position position="147"/>
    </location>
    <ligand>
        <name>ATP</name>
        <dbReference type="ChEBI" id="CHEBI:30616"/>
        <label>1</label>
    </ligand>
</feature>
<keyword evidence="11" id="KW-0460">Magnesium</keyword>
<comment type="cofactor">
    <cofactor evidence="1">
        <name>Mn(2+)</name>
        <dbReference type="ChEBI" id="CHEBI:29035"/>
    </cofactor>
</comment>
<evidence type="ECO:0000313" key="22">
    <source>
        <dbReference type="Proteomes" id="UP000502196"/>
    </source>
</evidence>
<evidence type="ECO:0000256" key="15">
    <source>
        <dbReference type="ARBA" id="ARBA00048816"/>
    </source>
</evidence>
<dbReference type="GO" id="GO:0005737">
    <property type="term" value="C:cytoplasm"/>
    <property type="evidence" value="ECO:0007669"/>
    <property type="project" value="TreeGrafter"/>
</dbReference>
<dbReference type="FunFam" id="3.30.1490.20:FF:000001">
    <property type="entry name" value="Carbamoyl-phosphate synthase large chain"/>
    <property type="match status" value="1"/>
</dbReference>
<dbReference type="InterPro" id="IPR005480">
    <property type="entry name" value="CPSase_lsu_oligo"/>
</dbReference>
<dbReference type="HAMAP" id="MF_01210_B">
    <property type="entry name" value="CPSase_L_chain_B"/>
    <property type="match status" value="1"/>
</dbReference>
<feature type="binding site" evidence="17">
    <location>
        <position position="316"/>
    </location>
    <ligand>
        <name>Mn(2+)</name>
        <dbReference type="ChEBI" id="CHEBI:29035"/>
        <label>2</label>
    </ligand>
</feature>
<dbReference type="GO" id="GO:0006526">
    <property type="term" value="P:L-arginine biosynthetic process"/>
    <property type="evidence" value="ECO:0007669"/>
    <property type="project" value="UniProtKB-UniRule"/>
</dbReference>
<evidence type="ECO:0000313" key="21">
    <source>
        <dbReference type="EMBL" id="CAB3390693.1"/>
    </source>
</evidence>
<feature type="region of interest" description="Carboxyphosphate synthetic domain" evidence="17">
    <location>
        <begin position="1"/>
        <end position="419"/>
    </location>
</feature>
<dbReference type="SUPFAM" id="SSF52440">
    <property type="entry name" value="PreATP-grasp domain"/>
    <property type="match status" value="2"/>
</dbReference>
<comment type="pathway">
    <text evidence="17">Pyrimidine metabolism; UMP biosynthesis via de novo pathway; (S)-dihydroorotate from bicarbonate: step 1/3.</text>
</comment>
<feature type="domain" description="ATP-grasp" evidence="19">
    <location>
        <begin position="151"/>
        <end position="345"/>
    </location>
</feature>
<organism evidence="21 22">
    <name type="scientific">Kyrpidia spormannii</name>
    <dbReference type="NCBI Taxonomy" id="2055160"/>
    <lineage>
        <taxon>Bacteria</taxon>
        <taxon>Bacillati</taxon>
        <taxon>Bacillota</taxon>
        <taxon>Bacilli</taxon>
        <taxon>Bacillales</taxon>
        <taxon>Alicyclobacillaceae</taxon>
        <taxon>Kyrpidia</taxon>
    </lineage>
</organism>
<dbReference type="Gene3D" id="3.40.50.20">
    <property type="match status" value="2"/>
</dbReference>
<comment type="catalytic activity">
    <reaction evidence="15 17">
        <text>hydrogencarbonate + L-glutamine + 2 ATP + H2O = carbamoyl phosphate + L-glutamate + 2 ADP + phosphate + 2 H(+)</text>
        <dbReference type="Rhea" id="RHEA:18633"/>
        <dbReference type="ChEBI" id="CHEBI:15377"/>
        <dbReference type="ChEBI" id="CHEBI:15378"/>
        <dbReference type="ChEBI" id="CHEBI:17544"/>
        <dbReference type="ChEBI" id="CHEBI:29985"/>
        <dbReference type="ChEBI" id="CHEBI:30616"/>
        <dbReference type="ChEBI" id="CHEBI:43474"/>
        <dbReference type="ChEBI" id="CHEBI:58228"/>
        <dbReference type="ChEBI" id="CHEBI:58359"/>
        <dbReference type="ChEBI" id="CHEBI:456216"/>
        <dbReference type="EC" id="6.3.5.5"/>
    </reaction>
</comment>
<reference evidence="21 22" key="1">
    <citation type="submission" date="2020-04" db="EMBL/GenBank/DDBJ databases">
        <authorList>
            <person name="Hogendoorn C."/>
        </authorList>
    </citation>
    <scope>NUCLEOTIDE SEQUENCE [LARGE SCALE GENOMIC DNA]</scope>
    <source>
        <strain evidence="21">COOX1</strain>
    </source>
</reference>
<dbReference type="FunFam" id="3.30.470.20:FF:000026">
    <property type="entry name" value="Carbamoyl-phosphate synthase large chain"/>
    <property type="match status" value="1"/>
</dbReference>
<dbReference type="NCBIfam" id="NF009455">
    <property type="entry name" value="PRK12815.1"/>
    <property type="match status" value="1"/>
</dbReference>
<dbReference type="SUPFAM" id="SSF48108">
    <property type="entry name" value="Carbamoyl phosphate synthetase, large subunit connection domain"/>
    <property type="match status" value="1"/>
</dbReference>
<dbReference type="GO" id="GO:0005524">
    <property type="term" value="F:ATP binding"/>
    <property type="evidence" value="ECO:0007669"/>
    <property type="project" value="UniProtKB-UniRule"/>
</dbReference>
<dbReference type="Pfam" id="PF02787">
    <property type="entry name" value="CPSase_L_D3"/>
    <property type="match status" value="1"/>
</dbReference>
<dbReference type="InterPro" id="IPR011607">
    <property type="entry name" value="MGS-like_dom"/>
</dbReference>
<dbReference type="GO" id="GO:0046872">
    <property type="term" value="F:metal ion binding"/>
    <property type="evidence" value="ECO:0007669"/>
    <property type="project" value="UniProtKB-KW"/>
</dbReference>
<evidence type="ECO:0000256" key="18">
    <source>
        <dbReference type="SAM" id="MobiDB-lite"/>
    </source>
</evidence>
<dbReference type="InterPro" id="IPR058047">
    <property type="entry name" value="CPSase_preATP-grasp"/>
</dbReference>
<feature type="binding site" evidence="17">
    <location>
        <position position="194"/>
    </location>
    <ligand>
        <name>ATP</name>
        <dbReference type="ChEBI" id="CHEBI:30616"/>
        <label>1</label>
    </ligand>
</feature>
<keyword evidence="10 17" id="KW-0067">ATP-binding</keyword>
<feature type="binding site" evidence="17">
    <location>
        <position position="852"/>
    </location>
    <ligand>
        <name>ATP</name>
        <dbReference type="ChEBI" id="CHEBI:30616"/>
        <label>2</label>
    </ligand>
</feature>
<comment type="similarity">
    <text evidence="3 17">Belongs to the CarB family.</text>
</comment>
<feature type="binding site" evidence="17">
    <location>
        <position position="260"/>
    </location>
    <ligand>
        <name>ATP</name>
        <dbReference type="ChEBI" id="CHEBI:30616"/>
        <label>1</label>
    </ligand>
</feature>
<evidence type="ECO:0000256" key="16">
    <source>
        <dbReference type="ARBA" id="ARBA00060037"/>
    </source>
</evidence>
<feature type="binding site" evidence="17">
    <location>
        <position position="772"/>
    </location>
    <ligand>
        <name>ATP</name>
        <dbReference type="ChEBI" id="CHEBI:30616"/>
        <label>2</label>
    </ligand>
</feature>
<feature type="binding site" evidence="17">
    <location>
        <position position="800"/>
    </location>
    <ligand>
        <name>ATP</name>
        <dbReference type="ChEBI" id="CHEBI:30616"/>
        <label>2</label>
    </ligand>
</feature>
<feature type="binding site" evidence="17">
    <location>
        <position position="854"/>
    </location>
    <ligand>
        <name>Mn(2+)</name>
        <dbReference type="ChEBI" id="CHEBI:29035"/>
        <label>4</label>
    </ligand>
</feature>
<keyword evidence="6 17" id="KW-0028">Amino-acid biosynthesis</keyword>
<feature type="binding site" evidence="17">
    <location>
        <position position="318"/>
    </location>
    <ligand>
        <name>Mg(2+)</name>
        <dbReference type="ChEBI" id="CHEBI:18420"/>
        <label>2</label>
    </ligand>
</feature>
<evidence type="ECO:0000256" key="11">
    <source>
        <dbReference type="ARBA" id="ARBA00022842"/>
    </source>
</evidence>
<feature type="binding site" evidence="17">
    <location>
        <position position="259"/>
    </location>
    <ligand>
        <name>ATP</name>
        <dbReference type="ChEBI" id="CHEBI:30616"/>
        <label>1</label>
    </ligand>
</feature>
<evidence type="ECO:0000259" key="20">
    <source>
        <dbReference type="PROSITE" id="PS51855"/>
    </source>
</evidence>
<evidence type="ECO:0000256" key="4">
    <source>
        <dbReference type="ARBA" id="ARBA00022571"/>
    </source>
</evidence>
<evidence type="ECO:0000256" key="5">
    <source>
        <dbReference type="ARBA" id="ARBA00022598"/>
    </source>
</evidence>
<evidence type="ECO:0000256" key="12">
    <source>
        <dbReference type="ARBA" id="ARBA00022975"/>
    </source>
</evidence>
<evidence type="ECO:0000256" key="3">
    <source>
        <dbReference type="ARBA" id="ARBA00009799"/>
    </source>
</evidence>
<evidence type="ECO:0000256" key="1">
    <source>
        <dbReference type="ARBA" id="ARBA00001936"/>
    </source>
</evidence>
<feature type="binding site" evidence="17">
    <location>
        <position position="226"/>
    </location>
    <ligand>
        <name>ATP</name>
        <dbReference type="ChEBI" id="CHEBI:30616"/>
        <label>1</label>
    </ligand>
</feature>
<keyword evidence="5 17" id="KW-0436">Ligase</keyword>
<feature type="region of interest" description="Disordered" evidence="18">
    <location>
        <begin position="1"/>
        <end position="25"/>
    </location>
</feature>
<evidence type="ECO:0000256" key="2">
    <source>
        <dbReference type="ARBA" id="ARBA00005077"/>
    </source>
</evidence>
<feature type="binding site" evidence="17">
    <location>
        <position position="316"/>
    </location>
    <ligand>
        <name>Mg(2+)</name>
        <dbReference type="ChEBI" id="CHEBI:18420"/>
        <label>2</label>
    </ligand>
</feature>
<feature type="binding site" evidence="17">
    <location>
        <position position="852"/>
    </location>
    <ligand>
        <name>Mg(2+)</name>
        <dbReference type="ChEBI" id="CHEBI:18420"/>
        <label>4</label>
    </ligand>
</feature>
<dbReference type="Gene3D" id="3.30.470.20">
    <property type="entry name" value="ATP-grasp fold, B domain"/>
    <property type="match status" value="2"/>
</dbReference>
<feature type="binding site" evidence="17">
    <location>
        <position position="766"/>
    </location>
    <ligand>
        <name>ATP</name>
        <dbReference type="ChEBI" id="CHEBI:30616"/>
        <label>2</label>
    </ligand>
</feature>
<dbReference type="GO" id="GO:0044205">
    <property type="term" value="P:'de novo' UMP biosynthetic process"/>
    <property type="evidence" value="ECO:0007669"/>
    <property type="project" value="UniProtKB-UniRule"/>
</dbReference>
<dbReference type="EC" id="6.3.5.5" evidence="17"/>
<feature type="region of interest" description="Allosteric domain" evidence="17">
    <location>
        <begin position="950"/>
        <end position="1080"/>
    </location>
</feature>
<feature type="binding site" evidence="17">
    <location>
        <position position="302"/>
    </location>
    <ligand>
        <name>Mn(2+)</name>
        <dbReference type="ChEBI" id="CHEBI:29035"/>
        <label>1</label>
    </ligand>
</feature>
<sequence>MPGNAQAVLQTASAGPQRETEKQSPSRILVIGSGPIIIGQAAEFDYAGTQACKALREEGYRVILVNSNPATIMTDLDMADVVYLEPLTPESLEAIIAKERPEGLLPTLGGQTGLNLAVALAERGVLDRYGVRLLGTPLASIQKAEDRELFKETMERIGEPVPESAIVHNMEEGLAFVEQIGLPVILRPAYTLGGTGGGIAETLEEFKAILVRGLRQSPIGQVLVERSIRGWKEIEYEVMRDGAGTCITVCNMENLDPVGVHTGDSIVVAPSQTLTDREYQMLRSAALRIIDALEIEGGCNVQFALDPQSERYYVIEVNPRVSRSSALASKATGYPIAKIAAKIAVGKRLDEILNPVTGTTYASFEPALDYVVVKIPRWPFDKFPQADRRLGTQMKATGEVMALGRTFEAALQKAVRSLDIGVEGLGWPDGDQWSDGELQQRLAGEPDDRRIFYVAEALRRGHPVDEVAAWTGIDPWFLWKIRTILNEEEHMLREGFTSPERVRIWKAMGFSDRRIAELTGLDVKEVRRRRTDWGIRPSYLVVDTCAAEFASRTPYYYSTYRGEDEVRGGTGPKALVLGSGPIRIGQGIEFDYCSVHAVWALRRLGFETVIINNNPETVSTDFDTADRLYFEPLTAEDVLNVIEREGIEQIYVQFGGQTAINLAAELARYGLSVCGTPVESLDAAEDRERFRQLLDRLEIPQTRGGTAFDVPGAKAIAEAVGYPVVVRPSYVIGGRAMEVCWDVRELEAYMSRAARVTPDHPVLVDHYLPGKEVEVDAISDGRDVLIPGIFEHIERAGVHSGDSMAVYPDQTLTQDERAQMIRVTERIARALGIVGLMNIQFVILDGTVYVLEVNPRASRTVPILSKVTGVPMVELAVRVQHGERLSKLGWGTGLRPPGSRVVVKAPVFSFSKMSGLDIHLGPEMKSTGEVLGVGESFGEALEKAFTAAGIQVQEGGGVFASVSDREKPQVMNDLVALAELGYTLFATPGTAAALEGRGVPVRRVEKNVEAVADLLRSGRVGLVINLPTQGQDAQRFGFALRRMTVEMRVSCLTAGDTVRALVEGLRARRRESGVRVLPLE</sequence>
<feature type="binding site" evidence="17">
    <location>
        <position position="797"/>
    </location>
    <ligand>
        <name>ATP</name>
        <dbReference type="ChEBI" id="CHEBI:30616"/>
        <label>2</label>
    </ligand>
</feature>
<dbReference type="FunFam" id="1.10.1030.10:FF:000002">
    <property type="entry name" value="Carbamoyl-phosphate synthase large chain"/>
    <property type="match status" value="1"/>
</dbReference>
<comment type="cofactor">
    <cofactor evidence="17">
        <name>Mg(2+)</name>
        <dbReference type="ChEBI" id="CHEBI:18420"/>
    </cofactor>
    <cofactor evidence="17">
        <name>Mn(2+)</name>
        <dbReference type="ChEBI" id="CHEBI:29035"/>
    </cofactor>
    <text evidence="17">Binds 4 Mg(2+) or Mn(2+) ions per subunit.</text>
</comment>
<keyword evidence="7" id="KW-0479">Metal-binding</keyword>
<evidence type="ECO:0000256" key="14">
    <source>
        <dbReference type="ARBA" id="ARBA00047359"/>
    </source>
</evidence>
<dbReference type="EC" id="6.3.4.16" evidence="17"/>
<dbReference type="FunFam" id="3.30.470.20:FF:000001">
    <property type="entry name" value="Carbamoyl-phosphate synthase large chain"/>
    <property type="match status" value="1"/>
</dbReference>
<comment type="function">
    <text evidence="17">Large subunit of the glutamine-dependent carbamoyl phosphate synthetase (CPSase). CPSase catalyzes the formation of carbamoyl phosphate from the ammonia moiety of glutamine, carbonate, and phosphate donated by ATP, constituting the first step of 2 biosynthetic pathways, one leading to arginine and/or urea and the other to pyrimidine nucleotides. The large subunit (synthetase) binds the substrates ammonia (free or transferred from glutamine from the small subunit), hydrogencarbonate and ATP and carries out an ATP-coupled ligase reaction, activating hydrogencarbonate by forming carboxy phosphate which reacts with ammonia to form carbamoyl phosphate.</text>
</comment>
<feature type="binding site" evidence="17">
    <location>
        <position position="840"/>
    </location>
    <ligand>
        <name>Mg(2+)</name>
        <dbReference type="ChEBI" id="CHEBI:18420"/>
        <label>3</label>
    </ligand>
</feature>
<feature type="binding site" evidence="17">
    <location>
        <position position="840"/>
    </location>
    <ligand>
        <name>Mn(2+)</name>
        <dbReference type="ChEBI" id="CHEBI:29035"/>
        <label>3</label>
    </ligand>
</feature>
<dbReference type="PRINTS" id="PR00098">
    <property type="entry name" value="CPSASE"/>
</dbReference>
<feature type="domain" description="MGS-like" evidence="20">
    <location>
        <begin position="950"/>
        <end position="1080"/>
    </location>
</feature>
<dbReference type="RefSeq" id="WP_197957621.1">
    <property type="nucleotide sequence ID" value="NZ_CP047972.1"/>
</dbReference>
<evidence type="ECO:0000256" key="13">
    <source>
        <dbReference type="ARBA" id="ARBA00023211"/>
    </source>
</evidence>
<dbReference type="GO" id="GO:0004087">
    <property type="term" value="F:carbamoyl-phosphate synthase (ammonia) activity"/>
    <property type="evidence" value="ECO:0007669"/>
    <property type="project" value="UniProtKB-EC"/>
</dbReference>
<accession>A0A6F9E362</accession>
<gene>
    <name evidence="21" type="primary">pyrAB</name>
    <name evidence="17" type="synonym">carB</name>
    <name evidence="21" type="ORF">COOX1_0540</name>
</gene>
<feature type="binding site" evidence="17">
    <location>
        <position position="187"/>
    </location>
    <ligand>
        <name>ATP</name>
        <dbReference type="ChEBI" id="CHEBI:30616"/>
        <label>1</label>
    </ligand>
</feature>
<evidence type="ECO:0000256" key="8">
    <source>
        <dbReference type="ARBA" id="ARBA00022737"/>
    </source>
</evidence>
<feature type="region of interest" description="Carbamoyl phosphate synthetic domain" evidence="17">
    <location>
        <begin position="567"/>
        <end position="949"/>
    </location>
</feature>
<dbReference type="Gene3D" id="3.30.1490.20">
    <property type="entry name" value="ATP-grasp fold, A domain"/>
    <property type="match status" value="1"/>
</dbReference>
<keyword evidence="8 17" id="KW-0677">Repeat</keyword>
<dbReference type="SMART" id="SM00851">
    <property type="entry name" value="MGS"/>
    <property type="match status" value="1"/>
</dbReference>
<dbReference type="SUPFAM" id="SSF52335">
    <property type="entry name" value="Methylglyoxal synthase-like"/>
    <property type="match status" value="1"/>
</dbReference>
<dbReference type="FunFam" id="3.40.50.20:FF:000001">
    <property type="entry name" value="Carbamoyl-phosphate synthase large chain"/>
    <property type="match status" value="2"/>
</dbReference>
<evidence type="ECO:0000256" key="10">
    <source>
        <dbReference type="ARBA" id="ARBA00022840"/>
    </source>
</evidence>
<feature type="binding site" evidence="17">
    <location>
        <position position="261"/>
    </location>
    <ligand>
        <name>ATP</name>
        <dbReference type="ChEBI" id="CHEBI:30616"/>
        <label>1</label>
    </ligand>
</feature>
<keyword evidence="4 17" id="KW-0055">Arginine biosynthesis</keyword>
<feature type="domain" description="ATP-grasp" evidence="19">
    <location>
        <begin position="691"/>
        <end position="881"/>
    </location>
</feature>
<dbReference type="GO" id="GO:0006541">
    <property type="term" value="P:glutamine metabolic process"/>
    <property type="evidence" value="ECO:0007669"/>
    <property type="project" value="TreeGrafter"/>
</dbReference>
<evidence type="ECO:0000259" key="19">
    <source>
        <dbReference type="PROSITE" id="PS50975"/>
    </source>
</evidence>
<dbReference type="InterPro" id="IPR006275">
    <property type="entry name" value="CPSase_lsu"/>
</dbReference>
<evidence type="ECO:0000256" key="7">
    <source>
        <dbReference type="ARBA" id="ARBA00022723"/>
    </source>
</evidence>
<comment type="domain">
    <text evidence="17">The large subunit is composed of 2 ATP-grasp domains that are involved in binding the 2 ATP molecules needed for carbamoyl phosphate synthesis. The N-terminal ATP-grasp domain (referred to as the carboxyphosphate synthetic component) catalyzes the ATP-dependent phosphorylation of hydrogencarbonate to carboxyphosphate and the subsequent nucleophilic attack by ammonia to form a carbamate intermediate. The C-terminal ATP-grasp domain (referred to as the carbamoyl phosphate synthetic component) then catalyzes the phosphorylation of carbamate with the second ATP to form the end product carbamoyl phosphate. The reactive and unstable enzyme intermediates are sequentially channeled from one active site to the next through the interior of the protein over a distance of at least 96 A.</text>
</comment>
<dbReference type="InterPro" id="IPR005479">
    <property type="entry name" value="CPAse_ATP-bd"/>
</dbReference>
<dbReference type="InterPro" id="IPR011761">
    <property type="entry name" value="ATP-grasp"/>
</dbReference>
<comment type="subunit">
    <text evidence="17">Composed of two chains; the small (or glutamine) chain promotes the hydrolysis of glutamine to ammonia, which is used by the large (or ammonia) chain to synthesize carbamoyl phosphate. Tetramer of heterodimers (alpha,beta)4.</text>
</comment>
<dbReference type="InterPro" id="IPR036897">
    <property type="entry name" value="CarbamoylP_synth_lsu_oligo_sf"/>
</dbReference>
<dbReference type="Gene3D" id="1.10.1030.10">
    <property type="entry name" value="Carbamoyl-phosphate synthetase, large subunit oligomerisation domain"/>
    <property type="match status" value="1"/>
</dbReference>
<dbReference type="SMART" id="SM01096">
    <property type="entry name" value="CPSase_L_D3"/>
    <property type="match status" value="1"/>
</dbReference>
<comment type="caution">
    <text evidence="17">Lacks conserved residue(s) required for the propagation of feature annotation.</text>
</comment>
<dbReference type="UniPathway" id="UPA00068">
    <property type="reaction ID" value="UER00171"/>
</dbReference>
<feature type="binding site" evidence="17">
    <location>
        <position position="233"/>
    </location>
    <ligand>
        <name>ATP</name>
        <dbReference type="ChEBI" id="CHEBI:30616"/>
        <label>1</label>
    </ligand>
</feature>
<dbReference type="PROSITE" id="PS50975">
    <property type="entry name" value="ATP_GRASP"/>
    <property type="match status" value="2"/>
</dbReference>
<feature type="binding site" evidence="17">
    <location>
        <position position="316"/>
    </location>
    <ligand>
        <name>Mn(2+)</name>
        <dbReference type="ChEBI" id="CHEBI:29035"/>
        <label>1</label>
    </ligand>
</feature>
<dbReference type="PROSITE" id="PS00867">
    <property type="entry name" value="CPSASE_2"/>
    <property type="match status" value="2"/>
</dbReference>
<feature type="binding site" evidence="17">
    <location>
        <position position="840"/>
    </location>
    <ligand>
        <name>ATP</name>
        <dbReference type="ChEBI" id="CHEBI:30616"/>
        <label>2</label>
    </ligand>
</feature>
<feature type="binding site" evidence="17">
    <location>
        <position position="854"/>
    </location>
    <ligand>
        <name>Mg(2+)</name>
        <dbReference type="ChEBI" id="CHEBI:18420"/>
        <label>4</label>
    </ligand>
</feature>
<evidence type="ECO:0000256" key="17">
    <source>
        <dbReference type="HAMAP-Rule" id="MF_01210"/>
    </source>
</evidence>
<feature type="binding site" evidence="17">
    <location>
        <position position="318"/>
    </location>
    <ligand>
        <name>Mn(2+)</name>
        <dbReference type="ChEBI" id="CHEBI:29035"/>
        <label>2</label>
    </ligand>
</feature>
<dbReference type="Pfam" id="PF25596">
    <property type="entry name" value="CPSase_L_D1"/>
    <property type="match status" value="2"/>
</dbReference>
<keyword evidence="12 17" id="KW-0665">Pyrimidine biosynthesis</keyword>
<dbReference type="Proteomes" id="UP000502196">
    <property type="component" value="Chromosome"/>
</dbReference>
<evidence type="ECO:0000256" key="6">
    <source>
        <dbReference type="ARBA" id="ARBA00022605"/>
    </source>
</evidence>